<name>A0A9D4K264_DREPO</name>
<gene>
    <name evidence="6" type="ORF">DPMN_131116</name>
</gene>
<evidence type="ECO:0000313" key="6">
    <source>
        <dbReference type="EMBL" id="KAH3829128.1"/>
    </source>
</evidence>
<evidence type="ECO:0000256" key="1">
    <source>
        <dbReference type="ARBA" id="ARBA00022737"/>
    </source>
</evidence>
<keyword evidence="2" id="KW-0479">Metal-binding</keyword>
<dbReference type="SUPFAM" id="SSF57845">
    <property type="entry name" value="B-box zinc-binding domain"/>
    <property type="match status" value="1"/>
</dbReference>
<comment type="caution">
    <text evidence="6">The sequence shown here is derived from an EMBL/GenBank/DDBJ whole genome shotgun (WGS) entry which is preliminary data.</text>
</comment>
<sequence length="475" mass="53587">MEDLLLKCDVHPDKKVKMFCQDHSQLCCSDCVLLNHRQCTNVALISESLKKPSFNSRQLSINLQTIIDQLNMFKKELEASIQYVEVSYIEKLQEIQDMRNNLNASLDELENTTMKELDEFRTTLQKSLKKDVDNCRRLKDELQQLGEAVQSLFEKSKKDIKFIAGRKCLDKIQESETYLKKNSVKDQSLIAFHADIDIEQYLSKRSGLGRIVIMNPNQALTVKRRSKYNVKISSDTKTCNIMAICILPSGHVIVVDRNNEKIQQFDQKYNIVSHCHVSGSLRDICLITSSEVAVTVDKDVRFISVGNGQLITGSKFKLPHLADGIAHHCGALYITSGTALYHYTLTGTLVNKLFEDIGDGLRVVKCAVSLAGDRIYVTNYYQSKLLTLAMDGTLISKFTDPELQCPWGVHVTPEGHVLVCGYSSNNVIQVDHEGKKKLAKIDGVMNPFCVCVNTNIDQIAVGLYKKNKIIVMELR</sequence>
<dbReference type="PROSITE" id="PS51125">
    <property type="entry name" value="NHL"/>
    <property type="match status" value="1"/>
</dbReference>
<feature type="coiled-coil region" evidence="4">
    <location>
        <begin position="92"/>
        <end position="155"/>
    </location>
</feature>
<reference evidence="6" key="1">
    <citation type="journal article" date="2019" name="bioRxiv">
        <title>The Genome of the Zebra Mussel, Dreissena polymorpha: A Resource for Invasive Species Research.</title>
        <authorList>
            <person name="McCartney M.A."/>
            <person name="Auch B."/>
            <person name="Kono T."/>
            <person name="Mallez S."/>
            <person name="Zhang Y."/>
            <person name="Obille A."/>
            <person name="Becker A."/>
            <person name="Abrahante J.E."/>
            <person name="Garbe J."/>
            <person name="Badalamenti J.P."/>
            <person name="Herman A."/>
            <person name="Mangelson H."/>
            <person name="Liachko I."/>
            <person name="Sullivan S."/>
            <person name="Sone E.D."/>
            <person name="Koren S."/>
            <person name="Silverstein K.A.T."/>
            <person name="Beckman K.B."/>
            <person name="Gohl D.M."/>
        </authorList>
    </citation>
    <scope>NUCLEOTIDE SEQUENCE</scope>
    <source>
        <strain evidence="6">Duluth1</strain>
        <tissue evidence="6">Whole animal</tissue>
    </source>
</reference>
<dbReference type="CDD" id="cd19756">
    <property type="entry name" value="Bbox2"/>
    <property type="match status" value="1"/>
</dbReference>
<keyword evidence="2" id="KW-0862">Zinc</keyword>
<evidence type="ECO:0000256" key="3">
    <source>
        <dbReference type="PROSITE-ProRule" id="PRU00504"/>
    </source>
</evidence>
<protein>
    <recommendedName>
        <fullName evidence="5">B box-type domain-containing protein</fullName>
    </recommendedName>
</protein>
<keyword evidence="1" id="KW-0677">Repeat</keyword>
<dbReference type="PROSITE" id="PS50119">
    <property type="entry name" value="ZF_BBOX"/>
    <property type="match status" value="1"/>
</dbReference>
<dbReference type="SUPFAM" id="SSF63829">
    <property type="entry name" value="Calcium-dependent phosphotriesterase"/>
    <property type="match status" value="1"/>
</dbReference>
<evidence type="ECO:0000313" key="7">
    <source>
        <dbReference type="Proteomes" id="UP000828390"/>
    </source>
</evidence>
<dbReference type="Pfam" id="PF00643">
    <property type="entry name" value="zf-B_box"/>
    <property type="match status" value="1"/>
</dbReference>
<proteinExistence type="predicted"/>
<dbReference type="Gene3D" id="2.120.10.30">
    <property type="entry name" value="TolB, C-terminal domain"/>
    <property type="match status" value="1"/>
</dbReference>
<reference evidence="6" key="2">
    <citation type="submission" date="2020-11" db="EMBL/GenBank/DDBJ databases">
        <authorList>
            <person name="McCartney M.A."/>
            <person name="Auch B."/>
            <person name="Kono T."/>
            <person name="Mallez S."/>
            <person name="Becker A."/>
            <person name="Gohl D.M."/>
            <person name="Silverstein K.A.T."/>
            <person name="Koren S."/>
            <person name="Bechman K.B."/>
            <person name="Herman A."/>
            <person name="Abrahante J.E."/>
            <person name="Garbe J."/>
        </authorList>
    </citation>
    <scope>NUCLEOTIDE SEQUENCE</scope>
    <source>
        <strain evidence="6">Duluth1</strain>
        <tissue evidence="6">Whole animal</tissue>
    </source>
</reference>
<evidence type="ECO:0000256" key="2">
    <source>
        <dbReference type="PROSITE-ProRule" id="PRU00024"/>
    </source>
</evidence>
<dbReference type="Proteomes" id="UP000828390">
    <property type="component" value="Unassembled WGS sequence"/>
</dbReference>
<keyword evidence="7" id="KW-1185">Reference proteome</keyword>
<organism evidence="6 7">
    <name type="scientific">Dreissena polymorpha</name>
    <name type="common">Zebra mussel</name>
    <name type="synonym">Mytilus polymorpha</name>
    <dbReference type="NCBI Taxonomy" id="45954"/>
    <lineage>
        <taxon>Eukaryota</taxon>
        <taxon>Metazoa</taxon>
        <taxon>Spiralia</taxon>
        <taxon>Lophotrochozoa</taxon>
        <taxon>Mollusca</taxon>
        <taxon>Bivalvia</taxon>
        <taxon>Autobranchia</taxon>
        <taxon>Heteroconchia</taxon>
        <taxon>Euheterodonta</taxon>
        <taxon>Imparidentia</taxon>
        <taxon>Neoheterodontei</taxon>
        <taxon>Myida</taxon>
        <taxon>Dreissenoidea</taxon>
        <taxon>Dreissenidae</taxon>
        <taxon>Dreissena</taxon>
    </lineage>
</organism>
<evidence type="ECO:0000256" key="4">
    <source>
        <dbReference type="SAM" id="Coils"/>
    </source>
</evidence>
<feature type="repeat" description="NHL" evidence="3">
    <location>
        <begin position="244"/>
        <end position="268"/>
    </location>
</feature>
<keyword evidence="2" id="KW-0863">Zinc-finger</keyword>
<dbReference type="InterPro" id="IPR047153">
    <property type="entry name" value="TRIM45/56/19-like"/>
</dbReference>
<accession>A0A9D4K264</accession>
<dbReference type="InterPro" id="IPR011042">
    <property type="entry name" value="6-blade_b-propeller_TolB-like"/>
</dbReference>
<dbReference type="EMBL" id="JAIWYP010000005">
    <property type="protein sequence ID" value="KAH3829128.1"/>
    <property type="molecule type" value="Genomic_DNA"/>
</dbReference>
<keyword evidence="4" id="KW-0175">Coiled coil</keyword>
<dbReference type="PANTHER" id="PTHR25462:SF296">
    <property type="entry name" value="MEIOTIC P26, ISOFORM F"/>
    <property type="match status" value="1"/>
</dbReference>
<dbReference type="PANTHER" id="PTHR25462">
    <property type="entry name" value="BONUS, ISOFORM C-RELATED"/>
    <property type="match status" value="1"/>
</dbReference>
<evidence type="ECO:0000259" key="5">
    <source>
        <dbReference type="PROSITE" id="PS50119"/>
    </source>
</evidence>
<dbReference type="InterPro" id="IPR001258">
    <property type="entry name" value="NHL_repeat"/>
</dbReference>
<dbReference type="InterPro" id="IPR000315">
    <property type="entry name" value="Znf_B-box"/>
</dbReference>
<feature type="domain" description="B box-type" evidence="5">
    <location>
        <begin position="3"/>
        <end position="47"/>
    </location>
</feature>
<dbReference type="AlphaFoldDB" id="A0A9D4K264"/>
<dbReference type="GO" id="GO:0008270">
    <property type="term" value="F:zinc ion binding"/>
    <property type="evidence" value="ECO:0007669"/>
    <property type="project" value="UniProtKB-KW"/>
</dbReference>
<dbReference type="Gene3D" id="3.30.160.60">
    <property type="entry name" value="Classic Zinc Finger"/>
    <property type="match status" value="1"/>
</dbReference>